<dbReference type="GO" id="GO:0015074">
    <property type="term" value="P:DNA integration"/>
    <property type="evidence" value="ECO:0007669"/>
    <property type="project" value="InterPro"/>
</dbReference>
<dbReference type="Gene3D" id="1.10.443.10">
    <property type="entry name" value="Intergrase catalytic core"/>
    <property type="match status" value="1"/>
</dbReference>
<dbReference type="InterPro" id="IPR002104">
    <property type="entry name" value="Integrase_catalytic"/>
</dbReference>
<sequence length="60" mass="6690">ARLAKASTHWLRHTFGTRAIEAGTPLDIVQENLGHVSPATTSIYVTTELDRRIRALEEAF</sequence>
<gene>
    <name evidence="3" type="ORF">WM40_26865</name>
</gene>
<evidence type="ECO:0000259" key="2">
    <source>
        <dbReference type="PROSITE" id="PS51898"/>
    </source>
</evidence>
<dbReference type="STRING" id="28092.WM40_26865"/>
<keyword evidence="1" id="KW-0233">DNA recombination</keyword>
<dbReference type="SUPFAM" id="SSF56349">
    <property type="entry name" value="DNA breaking-rejoining enzymes"/>
    <property type="match status" value="1"/>
</dbReference>
<accession>A0A0F5JSL7</accession>
<evidence type="ECO:0000256" key="1">
    <source>
        <dbReference type="ARBA" id="ARBA00023172"/>
    </source>
</evidence>
<dbReference type="GO" id="GO:0006310">
    <property type="term" value="P:DNA recombination"/>
    <property type="evidence" value="ECO:0007669"/>
    <property type="project" value="UniProtKB-KW"/>
</dbReference>
<dbReference type="GO" id="GO:0003677">
    <property type="term" value="F:DNA binding"/>
    <property type="evidence" value="ECO:0007669"/>
    <property type="project" value="InterPro"/>
</dbReference>
<name>A0A0F5JSL7_9BURK</name>
<dbReference type="PROSITE" id="PS51898">
    <property type="entry name" value="TYR_RECOMBINASE"/>
    <property type="match status" value="1"/>
</dbReference>
<dbReference type="EMBL" id="LAQU01000171">
    <property type="protein sequence ID" value="KKB60841.1"/>
    <property type="molecule type" value="Genomic_DNA"/>
</dbReference>
<protein>
    <recommendedName>
        <fullName evidence="2">Tyr recombinase domain-containing protein</fullName>
    </recommendedName>
</protein>
<dbReference type="Proteomes" id="UP000033618">
    <property type="component" value="Unassembled WGS sequence"/>
</dbReference>
<feature type="non-terminal residue" evidence="3">
    <location>
        <position position="1"/>
    </location>
</feature>
<proteinExistence type="predicted"/>
<organism evidence="3 4">
    <name type="scientific">Robbsia andropogonis</name>
    <dbReference type="NCBI Taxonomy" id="28092"/>
    <lineage>
        <taxon>Bacteria</taxon>
        <taxon>Pseudomonadati</taxon>
        <taxon>Pseudomonadota</taxon>
        <taxon>Betaproteobacteria</taxon>
        <taxon>Burkholderiales</taxon>
        <taxon>Burkholderiaceae</taxon>
        <taxon>Robbsia</taxon>
    </lineage>
</organism>
<dbReference type="Pfam" id="PF00589">
    <property type="entry name" value="Phage_integrase"/>
    <property type="match status" value="1"/>
</dbReference>
<evidence type="ECO:0000313" key="3">
    <source>
        <dbReference type="EMBL" id="KKB60841.1"/>
    </source>
</evidence>
<keyword evidence="4" id="KW-1185">Reference proteome</keyword>
<feature type="domain" description="Tyr recombinase" evidence="2">
    <location>
        <begin position="1"/>
        <end position="58"/>
    </location>
</feature>
<dbReference type="InterPro" id="IPR011010">
    <property type="entry name" value="DNA_brk_join_enz"/>
</dbReference>
<evidence type="ECO:0000313" key="4">
    <source>
        <dbReference type="Proteomes" id="UP000033618"/>
    </source>
</evidence>
<dbReference type="AlphaFoldDB" id="A0A0F5JSL7"/>
<dbReference type="CDD" id="cd00397">
    <property type="entry name" value="DNA_BRE_C"/>
    <property type="match status" value="1"/>
</dbReference>
<comment type="caution">
    <text evidence="3">The sequence shown here is derived from an EMBL/GenBank/DDBJ whole genome shotgun (WGS) entry which is preliminary data.</text>
</comment>
<reference evidence="3 4" key="1">
    <citation type="submission" date="2015-03" db="EMBL/GenBank/DDBJ databases">
        <title>Draft Genome Sequence of Burkholderia andropogonis type strain ICMP2807, isolated from Sorghum bicolor.</title>
        <authorList>
            <person name="Lopes-Santos L."/>
            <person name="Castro D.B."/>
            <person name="Ottoboni L.M."/>
            <person name="Park D."/>
            <person name="Weirc B.S."/>
            <person name="Destefano S.A."/>
        </authorList>
    </citation>
    <scope>NUCLEOTIDE SEQUENCE [LARGE SCALE GENOMIC DNA]</scope>
    <source>
        <strain evidence="3 4">ICMP2807</strain>
    </source>
</reference>
<dbReference type="OrthoDB" id="9115456at2"/>
<dbReference type="RefSeq" id="WP_046154613.1">
    <property type="nucleotide sequence ID" value="NZ_LAQU01000171.1"/>
</dbReference>
<dbReference type="InterPro" id="IPR013762">
    <property type="entry name" value="Integrase-like_cat_sf"/>
</dbReference>
<dbReference type="PATRIC" id="fig|28092.6.peg.6359"/>